<keyword evidence="4 6" id="KW-0808">Transferase</keyword>
<keyword evidence="1 6" id="KW-0963">Cytoplasm</keyword>
<evidence type="ECO:0000256" key="2">
    <source>
        <dbReference type="ARBA" id="ARBA00022552"/>
    </source>
</evidence>
<proteinExistence type="inferred from homology"/>
<keyword evidence="8" id="KW-1185">Reference proteome</keyword>
<evidence type="ECO:0000256" key="3">
    <source>
        <dbReference type="ARBA" id="ARBA00022603"/>
    </source>
</evidence>
<reference evidence="7 8" key="1">
    <citation type="submission" date="2019-01" db="EMBL/GenBank/DDBJ databases">
        <title>Litorilituus lipolytica sp. nov., isolated from intertidal sand of the Yellow Sea in China.</title>
        <authorList>
            <person name="Liu A."/>
        </authorList>
    </citation>
    <scope>NUCLEOTIDE SEQUENCE [LARGE SCALE GENOMIC DNA]</scope>
    <source>
        <strain evidence="7 8">RZ04</strain>
    </source>
</reference>
<comment type="caution">
    <text evidence="7">The sequence shown here is derived from an EMBL/GenBank/DDBJ whole genome shotgun (WGS) entry which is preliminary data.</text>
</comment>
<evidence type="ECO:0000256" key="6">
    <source>
        <dbReference type="HAMAP-Rule" id="MF_01848"/>
    </source>
</evidence>
<organism evidence="7 8">
    <name type="scientific">Litorilituus lipolyticus</name>
    <dbReference type="NCBI Taxonomy" id="2491017"/>
    <lineage>
        <taxon>Bacteria</taxon>
        <taxon>Pseudomonadati</taxon>
        <taxon>Pseudomonadota</taxon>
        <taxon>Gammaproteobacteria</taxon>
        <taxon>Alteromonadales</taxon>
        <taxon>Colwelliaceae</taxon>
        <taxon>Litorilituus</taxon>
    </lineage>
</organism>
<dbReference type="Proteomes" id="UP000315303">
    <property type="component" value="Unassembled WGS sequence"/>
</dbReference>
<gene>
    <name evidence="6 7" type="primary">rlmF</name>
    <name evidence="7" type="ORF">EPA86_16090</name>
</gene>
<evidence type="ECO:0000256" key="4">
    <source>
        <dbReference type="ARBA" id="ARBA00022679"/>
    </source>
</evidence>
<sequence>MTKNNTHNKIVLHPKNKHNNGYDFIELCKSLPALKPLLINNKYNNQLTINFSDNKSVKTLNCALLKHQYNIDFWDIPEQNLCPAIPGRVDYIHYLNDLLQSSQLPTCFQARQVNVLDIGTGASCIYPILGYQVYGWEFIASDIDAQSLENVDNILKNNHKLTSHIHTRLQPKQSNIFNGVINQGDMFHMTLCNPPFHKSLKEANQGSLKKWRNLNSKKNYNQKENSAKLNFSGQKAELWCEGGELAFIRNMVKESKQFKNQVYWFTCLVSQKDNLFLIKQALKKAKVEQVKIIKMAQGNKVSRFIAWSYFPTS</sequence>
<dbReference type="RefSeq" id="WP_140605403.1">
    <property type="nucleotide sequence ID" value="NZ_SAWY01000038.1"/>
</dbReference>
<comment type="catalytic activity">
    <reaction evidence="6">
        <text>adenosine(1618) in 23S rRNA + S-adenosyl-L-methionine = N(6)-methyladenosine(1618) in 23S rRNA + S-adenosyl-L-homocysteine + H(+)</text>
        <dbReference type="Rhea" id="RHEA:16497"/>
        <dbReference type="Rhea" id="RHEA-COMP:10229"/>
        <dbReference type="Rhea" id="RHEA-COMP:10231"/>
        <dbReference type="ChEBI" id="CHEBI:15378"/>
        <dbReference type="ChEBI" id="CHEBI:57856"/>
        <dbReference type="ChEBI" id="CHEBI:59789"/>
        <dbReference type="ChEBI" id="CHEBI:74411"/>
        <dbReference type="ChEBI" id="CHEBI:74449"/>
        <dbReference type="EC" id="2.1.1.181"/>
    </reaction>
</comment>
<dbReference type="AlphaFoldDB" id="A0A502KXE1"/>
<dbReference type="EMBL" id="SAWY01000038">
    <property type="protein sequence ID" value="TPH12927.1"/>
    <property type="molecule type" value="Genomic_DNA"/>
</dbReference>
<accession>A0A502KXE1</accession>
<evidence type="ECO:0000256" key="1">
    <source>
        <dbReference type="ARBA" id="ARBA00022490"/>
    </source>
</evidence>
<dbReference type="GO" id="GO:0070475">
    <property type="term" value="P:rRNA base methylation"/>
    <property type="evidence" value="ECO:0007669"/>
    <property type="project" value="TreeGrafter"/>
</dbReference>
<dbReference type="NCBIfam" id="NF008725">
    <property type="entry name" value="PRK11727.1"/>
    <property type="match status" value="1"/>
</dbReference>
<comment type="similarity">
    <text evidence="6">Belongs to the methyltransferase superfamily. METTL16/RlmF family.</text>
</comment>
<dbReference type="Gene3D" id="3.40.50.150">
    <property type="entry name" value="Vaccinia Virus protein VP39"/>
    <property type="match status" value="1"/>
</dbReference>
<dbReference type="OrthoDB" id="1115728at2"/>
<dbReference type="PANTHER" id="PTHR13393:SF0">
    <property type="entry name" value="RNA N6-ADENOSINE-METHYLTRANSFERASE METTL16"/>
    <property type="match status" value="1"/>
</dbReference>
<evidence type="ECO:0000313" key="7">
    <source>
        <dbReference type="EMBL" id="TPH12927.1"/>
    </source>
</evidence>
<dbReference type="PANTHER" id="PTHR13393">
    <property type="entry name" value="SAM-DEPENDENT METHYLTRANSFERASE"/>
    <property type="match status" value="1"/>
</dbReference>
<evidence type="ECO:0000313" key="8">
    <source>
        <dbReference type="Proteomes" id="UP000315303"/>
    </source>
</evidence>
<dbReference type="InterPro" id="IPR029063">
    <property type="entry name" value="SAM-dependent_MTases_sf"/>
</dbReference>
<dbReference type="InterPro" id="IPR016909">
    <property type="entry name" value="rRNA_lsu_MeTfrase_F"/>
</dbReference>
<comment type="subcellular location">
    <subcellularLocation>
        <location evidence="6">Cytoplasm</location>
    </subcellularLocation>
</comment>
<dbReference type="Pfam" id="PF05971">
    <property type="entry name" value="Methyltransf_10"/>
    <property type="match status" value="1"/>
</dbReference>
<comment type="function">
    <text evidence="6">Specifically methylates the adenine in position 1618 of 23S rRNA.</text>
</comment>
<dbReference type="EC" id="2.1.1.181" evidence="6"/>
<dbReference type="InterPro" id="IPR010286">
    <property type="entry name" value="METTL16/RlmF"/>
</dbReference>
<dbReference type="PIRSF" id="PIRSF029038">
    <property type="entry name" value="Mtase_YbiN_prd"/>
    <property type="match status" value="1"/>
</dbReference>
<protein>
    <recommendedName>
        <fullName evidence="6">Ribosomal RNA large subunit methyltransferase F</fullName>
        <ecNumber evidence="6">2.1.1.181</ecNumber>
    </recommendedName>
    <alternativeName>
        <fullName evidence="6">23S rRNA mA1618 methyltransferase</fullName>
    </alternativeName>
    <alternativeName>
        <fullName evidence="6">rRNA adenine N-6-methyltransferase</fullName>
    </alternativeName>
</protein>
<dbReference type="SUPFAM" id="SSF53335">
    <property type="entry name" value="S-adenosyl-L-methionine-dependent methyltransferases"/>
    <property type="match status" value="1"/>
</dbReference>
<keyword evidence="5 6" id="KW-0949">S-adenosyl-L-methionine</keyword>
<dbReference type="HAMAP" id="MF_01848">
    <property type="entry name" value="23SrRNA_methyltr_F"/>
    <property type="match status" value="1"/>
</dbReference>
<dbReference type="GO" id="GO:0005737">
    <property type="term" value="C:cytoplasm"/>
    <property type="evidence" value="ECO:0007669"/>
    <property type="project" value="UniProtKB-SubCell"/>
</dbReference>
<evidence type="ECO:0000256" key="5">
    <source>
        <dbReference type="ARBA" id="ARBA00022691"/>
    </source>
</evidence>
<name>A0A502KXE1_9GAMM</name>
<dbReference type="GO" id="GO:0052907">
    <property type="term" value="F:23S rRNA (adenine(1618)-N(6))-methyltransferase activity"/>
    <property type="evidence" value="ECO:0007669"/>
    <property type="project" value="UniProtKB-EC"/>
</dbReference>
<keyword evidence="2 6" id="KW-0698">rRNA processing</keyword>
<keyword evidence="3 6" id="KW-0489">Methyltransferase</keyword>